<sequence>MIDVVASIDLAVPPREVWAVIKPPETATLLDPNLIRAFRVPGTPKGVGEMQGFIGHRDGREYAQLVEVVEEVAERWVLIRVVGGPDEAARTGYRLTAIPEGTRLEQLLSVTVPASQIKARNQIRQQYRAAAEAFLERVRVLVAPAGPSSGRHT</sequence>
<evidence type="ECO:0000313" key="2">
    <source>
        <dbReference type="Proteomes" id="UP001220456"/>
    </source>
</evidence>
<organism evidence="1 2">
    <name type="scientific">Arthrobacter vasquezii</name>
    <dbReference type="NCBI Taxonomy" id="2977629"/>
    <lineage>
        <taxon>Bacteria</taxon>
        <taxon>Bacillati</taxon>
        <taxon>Actinomycetota</taxon>
        <taxon>Actinomycetes</taxon>
        <taxon>Micrococcales</taxon>
        <taxon>Micrococcaceae</taxon>
        <taxon>Arthrobacter</taxon>
    </lineage>
</organism>
<evidence type="ECO:0000313" key="1">
    <source>
        <dbReference type="EMBL" id="MDF9277391.1"/>
    </source>
</evidence>
<dbReference type="Gene3D" id="3.30.530.20">
    <property type="match status" value="1"/>
</dbReference>
<comment type="caution">
    <text evidence="1">The sequence shown here is derived from an EMBL/GenBank/DDBJ whole genome shotgun (WGS) entry which is preliminary data.</text>
</comment>
<dbReference type="InterPro" id="IPR023393">
    <property type="entry name" value="START-like_dom_sf"/>
</dbReference>
<reference evidence="1 2" key="1">
    <citation type="journal article" date="2023" name="Int. J. Syst. Evol. Microbiol.">
        <title>Arthrobacter vasquezii sp. nov., isolated from a soil sample from Union Glacier, Antarctica.</title>
        <authorList>
            <person name="Valenzuela-Ibaceta F."/>
            <person name="Carrasco V."/>
            <person name="Lagos-Moraga S."/>
            <person name="Dietz-Vargas C."/>
            <person name="Navarro C.A."/>
            <person name="Perez-Donoso J.M."/>
        </authorList>
    </citation>
    <scope>NUCLEOTIDE SEQUENCE [LARGE SCALE GENOMIC DNA]</scope>
    <source>
        <strain evidence="1 2">EH-1B-1</strain>
    </source>
</reference>
<keyword evidence="2" id="KW-1185">Reference proteome</keyword>
<dbReference type="InterPro" id="IPR019587">
    <property type="entry name" value="Polyketide_cyclase/dehydratase"/>
</dbReference>
<dbReference type="Pfam" id="PF10604">
    <property type="entry name" value="Polyketide_cyc2"/>
    <property type="match status" value="1"/>
</dbReference>
<accession>A0ABT6CTK1</accession>
<dbReference type="EMBL" id="JAROKN010000010">
    <property type="protein sequence ID" value="MDF9277391.1"/>
    <property type="molecule type" value="Genomic_DNA"/>
</dbReference>
<dbReference type="Proteomes" id="UP001220456">
    <property type="component" value="Unassembled WGS sequence"/>
</dbReference>
<protein>
    <submittedName>
        <fullName evidence="1">SRPBCC family protein</fullName>
    </submittedName>
</protein>
<dbReference type="SUPFAM" id="SSF55961">
    <property type="entry name" value="Bet v1-like"/>
    <property type="match status" value="1"/>
</dbReference>
<gene>
    <name evidence="1" type="ORF">P4U43_06240</name>
</gene>
<name>A0ABT6CTK1_9MICC</name>
<dbReference type="CDD" id="cd07812">
    <property type="entry name" value="SRPBCC"/>
    <property type="match status" value="1"/>
</dbReference>
<proteinExistence type="predicted"/>